<gene>
    <name evidence="3" type="ORF">EBQ26_05620</name>
</gene>
<dbReference type="PANTHER" id="PTHR42928">
    <property type="entry name" value="TRICARBOXYLATE-BINDING PROTEIN"/>
    <property type="match status" value="1"/>
</dbReference>
<dbReference type="InterPro" id="IPR005064">
    <property type="entry name" value="BUG"/>
</dbReference>
<dbReference type="Gene3D" id="3.40.190.150">
    <property type="entry name" value="Bordetella uptake gene, domain 1"/>
    <property type="match status" value="1"/>
</dbReference>
<dbReference type="EMBL" id="RDQM01000005">
    <property type="protein sequence ID" value="RMW99249.1"/>
    <property type="molecule type" value="Genomic_DNA"/>
</dbReference>
<dbReference type="Pfam" id="PF03401">
    <property type="entry name" value="TctC"/>
    <property type="match status" value="1"/>
</dbReference>
<evidence type="ECO:0000256" key="2">
    <source>
        <dbReference type="SAM" id="SignalP"/>
    </source>
</evidence>
<dbReference type="PANTHER" id="PTHR42928:SF5">
    <property type="entry name" value="BLR1237 PROTEIN"/>
    <property type="match status" value="1"/>
</dbReference>
<dbReference type="AlphaFoldDB" id="A0A3M6Q813"/>
<comment type="similarity">
    <text evidence="1">Belongs to the UPF0065 (bug) family.</text>
</comment>
<name>A0A3M6Q813_9BURK</name>
<dbReference type="Proteomes" id="UP000267521">
    <property type="component" value="Unassembled WGS sequence"/>
</dbReference>
<evidence type="ECO:0000313" key="4">
    <source>
        <dbReference type="Proteomes" id="UP000267521"/>
    </source>
</evidence>
<feature type="signal peptide" evidence="2">
    <location>
        <begin position="1"/>
        <end position="23"/>
    </location>
</feature>
<dbReference type="Gene3D" id="3.40.190.10">
    <property type="entry name" value="Periplasmic binding protein-like II"/>
    <property type="match status" value="1"/>
</dbReference>
<proteinExistence type="inferred from homology"/>
<organism evidence="3 4">
    <name type="scientific">Allofranklinella schreckenbergeri</name>
    <dbReference type="NCBI Taxonomy" id="1076744"/>
    <lineage>
        <taxon>Bacteria</taxon>
        <taxon>Pseudomonadati</taxon>
        <taxon>Pseudomonadota</taxon>
        <taxon>Betaproteobacteria</taxon>
        <taxon>Burkholderiales</taxon>
        <taxon>Comamonadaceae</taxon>
        <taxon>Allofranklinella</taxon>
    </lineage>
</organism>
<evidence type="ECO:0000256" key="1">
    <source>
        <dbReference type="ARBA" id="ARBA00006987"/>
    </source>
</evidence>
<dbReference type="SUPFAM" id="SSF53850">
    <property type="entry name" value="Periplasmic binding protein-like II"/>
    <property type="match status" value="1"/>
</dbReference>
<evidence type="ECO:0000313" key="3">
    <source>
        <dbReference type="EMBL" id="RMW99249.1"/>
    </source>
</evidence>
<keyword evidence="2" id="KW-0732">Signal</keyword>
<protein>
    <submittedName>
        <fullName evidence="3">Tripartite tricarboxylate transporter substrate binding protein BugD</fullName>
    </submittedName>
</protein>
<dbReference type="RefSeq" id="WP_122238022.1">
    <property type="nucleotide sequence ID" value="NZ_RDQM01000005.1"/>
</dbReference>
<feature type="chain" id="PRO_5018274553" evidence="2">
    <location>
        <begin position="24"/>
        <end position="329"/>
    </location>
</feature>
<sequence length="329" mass="34804">MARLTALAAAAVAAVALAQPALAQSYPGSKPITIIVPFSAGGPTDKVARDFSEALRKHLGNASIVVDNAAGAGSTIGIAKAARATPDGHTLLLTHIGMSTIPTLYRKLSFNVLEDFEYLGIINDVPMTVIARPSMEASNFTGLLDWMKSTKNGVNLGNAGLGSASHLCGLMFQKAINMQLVTIPYGGTAPAIADLVGGQIDVLCDQTTNTTPQIAGKKVKAYAVTTPQRLSGELYKELPTLQEAGFKDFNVTIWHGLYAPKGTPKQVLDTINAALKKALQEPEFIQRQQGLGAVVANDERVEPAKHKAFVQSEIQKWGEVIKAAGQFAD</sequence>
<accession>A0A3M6Q813</accession>
<dbReference type="InterPro" id="IPR042100">
    <property type="entry name" value="Bug_dom1"/>
</dbReference>
<comment type="caution">
    <text evidence="3">The sequence shown here is derived from an EMBL/GenBank/DDBJ whole genome shotgun (WGS) entry which is preliminary data.</text>
</comment>
<reference evidence="3 4" key="1">
    <citation type="submission" date="2018-10" db="EMBL/GenBank/DDBJ databases">
        <title>Comamonadaceae CDC group NO-1 genome sequencing and assembly.</title>
        <authorList>
            <person name="Bernier A.-M."/>
            <person name="Bernard K."/>
        </authorList>
    </citation>
    <scope>NUCLEOTIDE SEQUENCE [LARGE SCALE GENOMIC DNA]</scope>
    <source>
        <strain evidence="3 4">NML970147</strain>
    </source>
</reference>
<dbReference type="PIRSF" id="PIRSF017082">
    <property type="entry name" value="YflP"/>
    <property type="match status" value="1"/>
</dbReference>